<organism evidence="1 2">
    <name type="scientific">Streptacidiphilus monticola</name>
    <dbReference type="NCBI Taxonomy" id="2161674"/>
    <lineage>
        <taxon>Bacteria</taxon>
        <taxon>Bacillati</taxon>
        <taxon>Actinomycetota</taxon>
        <taxon>Actinomycetes</taxon>
        <taxon>Kitasatosporales</taxon>
        <taxon>Streptomycetaceae</taxon>
        <taxon>Streptacidiphilus</taxon>
    </lineage>
</organism>
<comment type="caution">
    <text evidence="1">The sequence shown here is derived from an EMBL/GenBank/DDBJ whole genome shotgun (WGS) entry which is preliminary data.</text>
</comment>
<protein>
    <submittedName>
        <fullName evidence="1">Uncharacterized protein</fullName>
    </submittedName>
</protein>
<sequence length="179" mass="19714">MTQSPTLPPEQLRWWSVYLNNHLSGAVAGAQLAQRLADGLSGEPLQGEARRLAREIAQDRDSLRGLMERLGVARRPLYACLGWAVERGGRLKPNGRLLRRSPLTSLVECEAMRTGVEAKRQMWRALDAARLPEPDGTTVRELEERAAAQAAALENVHRHLAEALGRHPDQVGLAHAGRA</sequence>
<dbReference type="RefSeq" id="WP_380581302.1">
    <property type="nucleotide sequence ID" value="NZ_JBHSQJ010000026.1"/>
</dbReference>
<name>A0ABW1G250_9ACTN</name>
<keyword evidence="2" id="KW-1185">Reference proteome</keyword>
<dbReference type="Proteomes" id="UP001596174">
    <property type="component" value="Unassembled WGS sequence"/>
</dbReference>
<proteinExistence type="predicted"/>
<accession>A0ABW1G250</accession>
<dbReference type="EMBL" id="JBHSQJ010000026">
    <property type="protein sequence ID" value="MFC5907161.1"/>
    <property type="molecule type" value="Genomic_DNA"/>
</dbReference>
<reference evidence="2" key="1">
    <citation type="journal article" date="2019" name="Int. J. Syst. Evol. Microbiol.">
        <title>The Global Catalogue of Microorganisms (GCM) 10K type strain sequencing project: providing services to taxonomists for standard genome sequencing and annotation.</title>
        <authorList>
            <consortium name="The Broad Institute Genomics Platform"/>
            <consortium name="The Broad Institute Genome Sequencing Center for Infectious Disease"/>
            <person name="Wu L."/>
            <person name="Ma J."/>
        </authorList>
    </citation>
    <scope>NUCLEOTIDE SEQUENCE [LARGE SCALE GENOMIC DNA]</scope>
    <source>
        <strain evidence="2">JCM 4816</strain>
    </source>
</reference>
<gene>
    <name evidence="1" type="ORF">ACFP3V_08005</name>
</gene>
<evidence type="ECO:0000313" key="2">
    <source>
        <dbReference type="Proteomes" id="UP001596174"/>
    </source>
</evidence>
<evidence type="ECO:0000313" key="1">
    <source>
        <dbReference type="EMBL" id="MFC5907161.1"/>
    </source>
</evidence>